<keyword evidence="1" id="KW-0645">Protease</keyword>
<organism evidence="1 2">
    <name type="scientific">Giardia intestinalis</name>
    <name type="common">Giardia lamblia</name>
    <dbReference type="NCBI Taxonomy" id="5741"/>
    <lineage>
        <taxon>Eukaryota</taxon>
        <taxon>Metamonada</taxon>
        <taxon>Diplomonadida</taxon>
        <taxon>Hexamitidae</taxon>
        <taxon>Giardiinae</taxon>
        <taxon>Giardia</taxon>
    </lineage>
</organism>
<reference evidence="1 2" key="2">
    <citation type="journal article" date="2013" name="Genome Biol. Evol.">
        <title>Genome sequencing of Giardia lamblia genotypes A2 and B isolates (DH and GS) and comparative analysis with the genomes of genotypes A1 and E (WB and Pig).</title>
        <authorList>
            <person name="Adam R.D."/>
            <person name="Dahlstrom E.W."/>
            <person name="Martens C.A."/>
            <person name="Bruno D.P."/>
            <person name="Barbian K.D."/>
            <person name="Ricklefs S.M."/>
            <person name="Hernandez M.M."/>
            <person name="Narla N.P."/>
            <person name="Patel R.B."/>
            <person name="Porcella S.F."/>
            <person name="Nash T.E."/>
        </authorList>
    </citation>
    <scope>NUCLEOTIDE SEQUENCE [LARGE SCALE GENOMIC DNA]</scope>
    <source>
        <strain evidence="1 2">DH</strain>
    </source>
</reference>
<dbReference type="AlphaFoldDB" id="V6TG41"/>
<reference evidence="2" key="1">
    <citation type="submission" date="2012-02" db="EMBL/GenBank/DDBJ databases">
        <title>Genome sequencing of Giardia lamblia Genotypes A2 and B isolates (DH and GS) and comparative analysis with the genomes of Genotypes A1 and E (WB and Pig).</title>
        <authorList>
            <person name="Adam R."/>
            <person name="Dahlstrom E."/>
            <person name="Martens C."/>
            <person name="Bruno D."/>
            <person name="Barbian K."/>
            <person name="Porcella S.F."/>
            <person name="Nash T."/>
        </authorList>
    </citation>
    <scope>NUCLEOTIDE SEQUENCE</scope>
    <source>
        <strain evidence="2">DH</strain>
    </source>
</reference>
<keyword evidence="1" id="KW-0378">Hydrolase</keyword>
<evidence type="ECO:0000313" key="2">
    <source>
        <dbReference type="Proteomes" id="UP000018320"/>
    </source>
</evidence>
<dbReference type="GO" id="GO:0004180">
    <property type="term" value="F:carboxypeptidase activity"/>
    <property type="evidence" value="ECO:0007669"/>
    <property type="project" value="UniProtKB-KW"/>
</dbReference>
<dbReference type="VEuPathDB" id="GiardiaDB:DHA2_154561"/>
<gene>
    <name evidence="1" type="ORF">DHA2_154561</name>
</gene>
<dbReference type="Proteomes" id="UP000018320">
    <property type="component" value="Unassembled WGS sequence"/>
</dbReference>
<sequence>MSPCSIAANHASSCCADIFQIENQKSNPTANKGIDGYESIYNVELVS</sequence>
<keyword evidence="1" id="KW-0121">Carboxypeptidase</keyword>
<evidence type="ECO:0000313" key="1">
    <source>
        <dbReference type="EMBL" id="ESU37716.1"/>
    </source>
</evidence>
<comment type="caution">
    <text evidence="1">The sequence shown here is derived from an EMBL/GenBank/DDBJ whole genome shotgun (WGS) entry which is preliminary data.</text>
</comment>
<protein>
    <submittedName>
        <fullName evidence="1">Zinc-carboxypeptidase</fullName>
    </submittedName>
</protein>
<name>V6TG41_GIAIN</name>
<dbReference type="EMBL" id="AHGT01000023">
    <property type="protein sequence ID" value="ESU37716.1"/>
    <property type="molecule type" value="Genomic_DNA"/>
</dbReference>
<proteinExistence type="predicted"/>
<accession>V6TG41</accession>